<dbReference type="InterPro" id="IPR009011">
    <property type="entry name" value="Man6P_isomerase_rcpt-bd_dom_sf"/>
</dbReference>
<evidence type="ECO:0000256" key="2">
    <source>
        <dbReference type="ARBA" id="ARBA00022824"/>
    </source>
</evidence>
<sequence>MIYQLIALSTLVSTAWGDIRGVSPENSHLYQPIVENGKQYWHCLNDTSIKLSFDQINDNFCDCPDGSDEPGTNACPKPLHKFYCGNEGHFPNYIDQFKVDDGVCDYDICCDGSDEPEGVCENKCEEIHRQYEEYKNNVEKSLEKALQKKQSIIKLAQSRRQQLINELRKLESSLPPKKMELNKLQIELETKNDGIDDLSVFDVLGDHISDLASKLESHKRDIINQEQKIQSLEVLLEKLSKEYNPNFNDPAVKESIHKYQEYISNKDSEIRQDIHETNQVLKDLAETAKSLSHNENNIYIQPSIGNMVHHYFKKFTGTFLTKPELQVVSNLSNDELENKINQLVKDIEKLEVTIEAIKNNLNTDLGPNDLLRAFDSKTITKKLGGYNYLINILGTVSQDDVLIGNFKEYKDGKAYYTNGAKCWNGPKRSAVIEFECGEGLELKRNLFII</sequence>
<dbReference type="EMBL" id="AOGT01000890">
    <property type="protein sequence ID" value="EMG48940.1"/>
    <property type="molecule type" value="Genomic_DNA"/>
</dbReference>
<organism evidence="7 8">
    <name type="scientific">Candida maltosa (strain Xu316)</name>
    <name type="common">Yeast</name>
    <dbReference type="NCBI Taxonomy" id="1245528"/>
    <lineage>
        <taxon>Eukaryota</taxon>
        <taxon>Fungi</taxon>
        <taxon>Dikarya</taxon>
        <taxon>Ascomycota</taxon>
        <taxon>Saccharomycotina</taxon>
        <taxon>Pichiomycetes</taxon>
        <taxon>Debaryomycetaceae</taxon>
        <taxon>Candida/Lodderomyces clade</taxon>
        <taxon>Candida</taxon>
    </lineage>
</organism>
<dbReference type="Proteomes" id="UP000011777">
    <property type="component" value="Unassembled WGS sequence"/>
</dbReference>
<dbReference type="AlphaFoldDB" id="M3K0X0"/>
<dbReference type="Gene3D" id="2.70.130.10">
    <property type="entry name" value="Mannose-6-phosphate receptor binding domain"/>
    <property type="match status" value="1"/>
</dbReference>
<keyword evidence="4" id="KW-0732">Signal</keyword>
<feature type="signal peptide" evidence="4">
    <location>
        <begin position="1"/>
        <end position="17"/>
    </location>
</feature>
<dbReference type="GO" id="GO:0017177">
    <property type="term" value="C:glucosidase II complex"/>
    <property type="evidence" value="ECO:0007669"/>
    <property type="project" value="TreeGrafter"/>
</dbReference>
<gene>
    <name evidence="7" type="ORF">G210_0396</name>
</gene>
<dbReference type="STRING" id="1245528.M3K0X0"/>
<feature type="coiled-coil region" evidence="3">
    <location>
        <begin position="124"/>
        <end position="173"/>
    </location>
</feature>
<evidence type="ECO:0000256" key="3">
    <source>
        <dbReference type="SAM" id="Coils"/>
    </source>
</evidence>
<keyword evidence="8" id="KW-1185">Reference proteome</keyword>
<feature type="coiled-coil region" evidence="3">
    <location>
        <begin position="208"/>
        <end position="242"/>
    </location>
</feature>
<dbReference type="OMA" id="KHESASH"/>
<feature type="domain" description="Glucosidase II beta subunit N-terminal" evidence="5">
    <location>
        <begin position="2"/>
        <end position="180"/>
    </location>
</feature>
<proteinExistence type="predicted"/>
<dbReference type="OrthoDB" id="28322at2759"/>
<feature type="coiled-coil region" evidence="3">
    <location>
        <begin position="333"/>
        <end position="360"/>
    </location>
</feature>
<comment type="caution">
    <text evidence="7">The sequence shown here is derived from an EMBL/GenBank/DDBJ whole genome shotgun (WGS) entry which is preliminary data.</text>
</comment>
<evidence type="ECO:0000313" key="7">
    <source>
        <dbReference type="EMBL" id="EMG48940.1"/>
    </source>
</evidence>
<evidence type="ECO:0000313" key="8">
    <source>
        <dbReference type="Proteomes" id="UP000011777"/>
    </source>
</evidence>
<name>M3K0X0_CANMX</name>
<feature type="chain" id="PRO_5004035149" description="Glucosidase 2 subunit beta" evidence="4">
    <location>
        <begin position="18"/>
        <end position="449"/>
    </location>
</feature>
<feature type="domain" description="Glucosidase 2 subunit beta-like" evidence="6">
    <location>
        <begin position="336"/>
        <end position="442"/>
    </location>
</feature>
<dbReference type="GO" id="GO:0006491">
    <property type="term" value="P:N-glycan processing"/>
    <property type="evidence" value="ECO:0007669"/>
    <property type="project" value="TreeGrafter"/>
</dbReference>
<keyword evidence="3" id="KW-0175">Coiled coil</keyword>
<dbReference type="Pfam" id="PF12999">
    <property type="entry name" value="PRKCSH-like"/>
    <property type="match status" value="1"/>
</dbReference>
<dbReference type="PANTHER" id="PTHR12630:SF1">
    <property type="entry name" value="GLUCOSIDASE 2 SUBUNIT BETA"/>
    <property type="match status" value="1"/>
</dbReference>
<keyword evidence="2" id="KW-0256">Endoplasmic reticulum</keyword>
<dbReference type="InterPro" id="IPR028146">
    <property type="entry name" value="PRKCSH_N"/>
</dbReference>
<reference evidence="7 8" key="1">
    <citation type="submission" date="2013-02" db="EMBL/GenBank/DDBJ databases">
        <title>Genome sequence of Candida maltosa Xu316, a potential industrial strain for xylitol and ethanol production.</title>
        <authorList>
            <person name="Yu J."/>
            <person name="Wang Q."/>
            <person name="Geng X."/>
            <person name="Bao W."/>
            <person name="He P."/>
            <person name="Cai J."/>
        </authorList>
    </citation>
    <scope>NUCLEOTIDE SEQUENCE [LARGE SCALE GENOMIC DNA]</scope>
    <source>
        <strain evidence="8">Xu316</strain>
    </source>
</reference>
<dbReference type="SUPFAM" id="SSF50911">
    <property type="entry name" value="Mannose 6-phosphate receptor domain"/>
    <property type="match status" value="1"/>
</dbReference>
<evidence type="ECO:0000259" key="5">
    <source>
        <dbReference type="Pfam" id="PF12999"/>
    </source>
</evidence>
<dbReference type="HOGENOM" id="CLU_016834_2_1_1"/>
<dbReference type="InterPro" id="IPR036607">
    <property type="entry name" value="PRKCSH"/>
</dbReference>
<protein>
    <recommendedName>
        <fullName evidence="1">Glucosidase 2 subunit beta</fullName>
    </recommendedName>
</protein>
<accession>M3K0X0</accession>
<evidence type="ECO:0000256" key="4">
    <source>
        <dbReference type="SAM" id="SignalP"/>
    </source>
</evidence>
<evidence type="ECO:0000256" key="1">
    <source>
        <dbReference type="ARBA" id="ARBA00022387"/>
    </source>
</evidence>
<dbReference type="eggNOG" id="KOG2397">
    <property type="taxonomic scope" value="Eukaryota"/>
</dbReference>
<dbReference type="Pfam" id="PF13015">
    <property type="entry name" value="PRKCSH_1"/>
    <property type="match status" value="1"/>
</dbReference>
<evidence type="ECO:0000259" key="6">
    <source>
        <dbReference type="Pfam" id="PF13015"/>
    </source>
</evidence>
<dbReference type="InterPro" id="IPR039794">
    <property type="entry name" value="Gtb1-like"/>
</dbReference>
<dbReference type="PANTHER" id="PTHR12630">
    <property type="entry name" value="N-LINKED OLIGOSACCHARIDE PROCESSING"/>
    <property type="match status" value="1"/>
</dbReference>